<evidence type="ECO:0000313" key="1">
    <source>
        <dbReference type="EMBL" id="MCE2054987.1"/>
    </source>
</evidence>
<keyword evidence="2" id="KW-1185">Reference proteome</keyword>
<evidence type="ECO:0000313" key="2">
    <source>
        <dbReference type="Proteomes" id="UP000823775"/>
    </source>
</evidence>
<comment type="caution">
    <text evidence="1">The sequence shown here is derived from an EMBL/GenBank/DDBJ whole genome shotgun (WGS) entry which is preliminary data.</text>
</comment>
<dbReference type="Proteomes" id="UP000823775">
    <property type="component" value="Unassembled WGS sequence"/>
</dbReference>
<gene>
    <name evidence="1" type="ORF">HAX54_041752</name>
</gene>
<sequence length="82" mass="9391">MVPIETPWKCFGNDDYHLFTSRVQRNADGMQVRSNGGFRLLNFITRYIGGSWMKPVTRPLVVCRRPVAPIYCFSPSVGNDPR</sequence>
<dbReference type="EMBL" id="JACEIK010006053">
    <property type="protein sequence ID" value="MCE2054987.1"/>
    <property type="molecule type" value="Genomic_DNA"/>
</dbReference>
<organism evidence="1 2">
    <name type="scientific">Datura stramonium</name>
    <name type="common">Jimsonweed</name>
    <name type="synonym">Common thornapple</name>
    <dbReference type="NCBI Taxonomy" id="4076"/>
    <lineage>
        <taxon>Eukaryota</taxon>
        <taxon>Viridiplantae</taxon>
        <taxon>Streptophyta</taxon>
        <taxon>Embryophyta</taxon>
        <taxon>Tracheophyta</taxon>
        <taxon>Spermatophyta</taxon>
        <taxon>Magnoliopsida</taxon>
        <taxon>eudicotyledons</taxon>
        <taxon>Gunneridae</taxon>
        <taxon>Pentapetalae</taxon>
        <taxon>asterids</taxon>
        <taxon>lamiids</taxon>
        <taxon>Solanales</taxon>
        <taxon>Solanaceae</taxon>
        <taxon>Solanoideae</taxon>
        <taxon>Datureae</taxon>
        <taxon>Datura</taxon>
    </lineage>
</organism>
<reference evidence="1 2" key="1">
    <citation type="journal article" date="2021" name="BMC Genomics">
        <title>Datura genome reveals duplications of psychoactive alkaloid biosynthetic genes and high mutation rate following tissue culture.</title>
        <authorList>
            <person name="Rajewski A."/>
            <person name="Carter-House D."/>
            <person name="Stajich J."/>
            <person name="Litt A."/>
        </authorList>
    </citation>
    <scope>NUCLEOTIDE SEQUENCE [LARGE SCALE GENOMIC DNA]</scope>
    <source>
        <strain evidence="1">AR-01</strain>
    </source>
</reference>
<protein>
    <submittedName>
        <fullName evidence="1">Uncharacterized protein</fullName>
    </submittedName>
</protein>
<feature type="non-terminal residue" evidence="1">
    <location>
        <position position="82"/>
    </location>
</feature>
<proteinExistence type="predicted"/>
<accession>A0ABS8VYB2</accession>
<name>A0ABS8VYB2_DATST</name>